<accession>A0AAJ0CCC0</accession>
<dbReference type="PANTHER" id="PTHR47431:SF1">
    <property type="entry name" value="ZN(II)2CYS6 TRANSCRIPTION FACTOR (EUROFUNG)"/>
    <property type="match status" value="1"/>
</dbReference>
<keyword evidence="1" id="KW-0479">Metal-binding</keyword>
<keyword evidence="2" id="KW-0539">Nucleus</keyword>
<dbReference type="InterPro" id="IPR001138">
    <property type="entry name" value="Zn2Cys6_DnaBD"/>
</dbReference>
<proteinExistence type="predicted"/>
<name>A0AAJ0CCC0_9HYPO</name>
<dbReference type="InterPro" id="IPR036864">
    <property type="entry name" value="Zn2-C6_fun-type_DNA-bd_sf"/>
</dbReference>
<evidence type="ECO:0000313" key="5">
    <source>
        <dbReference type="Proteomes" id="UP001251528"/>
    </source>
</evidence>
<dbReference type="GO" id="GO:0008270">
    <property type="term" value="F:zinc ion binding"/>
    <property type="evidence" value="ECO:0007669"/>
    <property type="project" value="InterPro"/>
</dbReference>
<dbReference type="GO" id="GO:0006351">
    <property type="term" value="P:DNA-templated transcription"/>
    <property type="evidence" value="ECO:0007669"/>
    <property type="project" value="InterPro"/>
</dbReference>
<protein>
    <recommendedName>
        <fullName evidence="3">Zn(2)-C6 fungal-type domain-containing protein</fullName>
    </recommendedName>
</protein>
<reference evidence="4" key="1">
    <citation type="submission" date="2023-06" db="EMBL/GenBank/DDBJ databases">
        <title>Conoideocrella luteorostrata (Hypocreales: Clavicipitaceae), a potential biocontrol fungus for elongate hemlock scale in United States Christmas tree production areas.</title>
        <authorList>
            <person name="Barrett H."/>
            <person name="Lovett B."/>
            <person name="Macias A.M."/>
            <person name="Stajich J.E."/>
            <person name="Kasson M.T."/>
        </authorList>
    </citation>
    <scope>NUCLEOTIDE SEQUENCE</scope>
    <source>
        <strain evidence="4">ARSEF 14590</strain>
    </source>
</reference>
<dbReference type="SMART" id="SM00066">
    <property type="entry name" value="GAL4"/>
    <property type="match status" value="1"/>
</dbReference>
<dbReference type="PROSITE" id="PS50048">
    <property type="entry name" value="ZN2_CY6_FUNGAL_2"/>
    <property type="match status" value="1"/>
</dbReference>
<dbReference type="Pfam" id="PF04082">
    <property type="entry name" value="Fungal_trans"/>
    <property type="match status" value="1"/>
</dbReference>
<dbReference type="GO" id="GO:0003677">
    <property type="term" value="F:DNA binding"/>
    <property type="evidence" value="ECO:0007669"/>
    <property type="project" value="InterPro"/>
</dbReference>
<dbReference type="Proteomes" id="UP001251528">
    <property type="component" value="Unassembled WGS sequence"/>
</dbReference>
<dbReference type="InterPro" id="IPR007219">
    <property type="entry name" value="XnlR_reg_dom"/>
</dbReference>
<dbReference type="PROSITE" id="PS00463">
    <property type="entry name" value="ZN2_CY6_FUNGAL_1"/>
    <property type="match status" value="1"/>
</dbReference>
<dbReference type="CDD" id="cd12148">
    <property type="entry name" value="fungal_TF_MHR"/>
    <property type="match status" value="1"/>
</dbReference>
<feature type="domain" description="Zn(2)-C6 fungal-type" evidence="3">
    <location>
        <begin position="31"/>
        <end position="62"/>
    </location>
</feature>
<dbReference type="PANTHER" id="PTHR47431">
    <property type="entry name" value="ZN(II)2CYS6 TRANSCRIPTION FACTOR (EUROFUNG)-RELATED"/>
    <property type="match status" value="1"/>
</dbReference>
<dbReference type="Gene3D" id="4.10.240.10">
    <property type="entry name" value="Zn(2)-C6 fungal-type DNA-binding domain"/>
    <property type="match status" value="1"/>
</dbReference>
<dbReference type="GO" id="GO:0000981">
    <property type="term" value="F:DNA-binding transcription factor activity, RNA polymerase II-specific"/>
    <property type="evidence" value="ECO:0007669"/>
    <property type="project" value="InterPro"/>
</dbReference>
<evidence type="ECO:0000256" key="1">
    <source>
        <dbReference type="ARBA" id="ARBA00022723"/>
    </source>
</evidence>
<dbReference type="AlphaFoldDB" id="A0AAJ0CCC0"/>
<evidence type="ECO:0000256" key="2">
    <source>
        <dbReference type="ARBA" id="ARBA00023242"/>
    </source>
</evidence>
<dbReference type="SUPFAM" id="SSF57701">
    <property type="entry name" value="Zn2/Cys6 DNA-binding domain"/>
    <property type="match status" value="1"/>
</dbReference>
<sequence>MDIRTGKGNAGSEPAAGQEVVADVDAGYLTACLSCRKRHLKCDKGTPCSRCISSKAASECVYVASQRGLRSCPQPRGAECRRKSGIAGLQDKGEATAMSEGMVLASPRHPAQTCTDHTASAPLPAMQRHGSYFGLGGKEAANSIPADYEGSFWARTQMIPLLPVECSTERCIGSFYHYFFSSHPFVPPQEQFKHLVVDSGREAEPLVAAMAWIGSMFLYVSPSFRDGLYEKAQRSVRDVDAVRRRSGFLIQAMLLLVVGLDGSDKRRDAASLLGEAEELALEAGLHAKDFAARCGRGVPALEESWRRTWWELYVVNGMMAGVHRSTAFALYDVLSEVGLPCEEHQYVSSNIPTQIAYLEEMEDLEFVDSTRSYSSFAFRILAVRNLGAFLQMPRSFLPDHERVSSIEALLTTWRLHLPAEKQESLHQDGSADEMMFQAHMISHATSILLHQPLSELDPAPAKEVTSCAPHDDAQLRSGHAGKLHTGHAVASAAAISNMITHRVPIISHTPFFTCIVGLASIVHLSKWALWASADDEKLRQQVRLNIAALGKLSTVWEGAGKARVQVQAVAREIHRARRQREERELSAWGQMMHGDIIAAIEADALGLGDDGLETLGMLMD</sequence>
<keyword evidence="5" id="KW-1185">Reference proteome</keyword>
<gene>
    <name evidence="4" type="ORF">QQS21_012415</name>
</gene>
<organism evidence="4 5">
    <name type="scientific">Conoideocrella luteorostrata</name>
    <dbReference type="NCBI Taxonomy" id="1105319"/>
    <lineage>
        <taxon>Eukaryota</taxon>
        <taxon>Fungi</taxon>
        <taxon>Dikarya</taxon>
        <taxon>Ascomycota</taxon>
        <taxon>Pezizomycotina</taxon>
        <taxon>Sordariomycetes</taxon>
        <taxon>Hypocreomycetidae</taxon>
        <taxon>Hypocreales</taxon>
        <taxon>Clavicipitaceae</taxon>
        <taxon>Conoideocrella</taxon>
    </lineage>
</organism>
<evidence type="ECO:0000313" key="4">
    <source>
        <dbReference type="EMBL" id="KAK2589907.1"/>
    </source>
</evidence>
<comment type="caution">
    <text evidence="4">The sequence shown here is derived from an EMBL/GenBank/DDBJ whole genome shotgun (WGS) entry which is preliminary data.</text>
</comment>
<evidence type="ECO:0000259" key="3">
    <source>
        <dbReference type="PROSITE" id="PS50048"/>
    </source>
</evidence>
<dbReference type="EMBL" id="JASWJB010000529">
    <property type="protein sequence ID" value="KAK2589907.1"/>
    <property type="molecule type" value="Genomic_DNA"/>
</dbReference>
<dbReference type="Pfam" id="PF00172">
    <property type="entry name" value="Zn_clus"/>
    <property type="match status" value="1"/>
</dbReference>
<dbReference type="CDD" id="cd00067">
    <property type="entry name" value="GAL4"/>
    <property type="match status" value="1"/>
</dbReference>